<sequence length="257" mass="30071">MESIHQQEERIFKEFQKLLDNGKGVSGDGLHYLGEFYYANGYWGRLPGNEETEWKSYCNKKRGLVILTKDLNDDIAWDIREEHGRKNNSEEPTASIQYTFYRNLRCWIYGLLNIDRDGLMPEYPATDVAQECFETCPWVRINLKKVPGESSIKKQVLADYVQTSRTLLLRQLEIYKGASIYLDCTRLHGTELLRALYPDVKAFGEGNDEWIYFSEKQHFIIVNSYHPSYSIPGGEAAYYNRMREAVHAFLREHPNFL</sequence>
<gene>
    <name evidence="1" type="ORF">Tsumi_15960</name>
</gene>
<reference evidence="1 2" key="1">
    <citation type="journal article" date="2025" name="Int. J. Syst. Evol. Microbiol.">
        <title>Desulfovibrio falkowii sp. nov., Porphyromonas miyakawae sp. nov., Mediterraneibacter flintii sp. nov. and Owariibacterium komagatae gen. nov., sp. nov., isolated from human faeces.</title>
        <authorList>
            <person name="Hamaguchi T."/>
            <person name="Ohara M."/>
            <person name="Hisatomi A."/>
            <person name="Sekiguchi K."/>
            <person name="Takeda J.I."/>
            <person name="Ueyama J."/>
            <person name="Ito M."/>
            <person name="Nishiwaki H."/>
            <person name="Ogi T."/>
            <person name="Hirayama M."/>
            <person name="Ohkuma M."/>
            <person name="Sakamoto M."/>
            <person name="Ohno K."/>
        </authorList>
    </citation>
    <scope>NUCLEOTIDE SEQUENCE [LARGE SCALE GENOMIC DNA]</scope>
    <source>
        <strain evidence="1 2">13CB11C</strain>
    </source>
</reference>
<keyword evidence="2" id="KW-1185">Reference proteome</keyword>
<accession>A0ABQ0E420</accession>
<comment type="caution">
    <text evidence="1">The sequence shown here is derived from an EMBL/GenBank/DDBJ whole genome shotgun (WGS) entry which is preliminary data.</text>
</comment>
<evidence type="ECO:0000313" key="1">
    <source>
        <dbReference type="EMBL" id="GAB1252490.1"/>
    </source>
</evidence>
<dbReference type="Proteomes" id="UP001628220">
    <property type="component" value="Unassembled WGS sequence"/>
</dbReference>
<proteinExistence type="predicted"/>
<organism evidence="1 2">
    <name type="scientific">Porphyromonas miyakawae</name>
    <dbReference type="NCBI Taxonomy" id="3137470"/>
    <lineage>
        <taxon>Bacteria</taxon>
        <taxon>Pseudomonadati</taxon>
        <taxon>Bacteroidota</taxon>
        <taxon>Bacteroidia</taxon>
        <taxon>Bacteroidales</taxon>
        <taxon>Porphyromonadaceae</taxon>
        <taxon>Porphyromonas</taxon>
    </lineage>
</organism>
<dbReference type="EMBL" id="BAAFSF010000004">
    <property type="protein sequence ID" value="GAB1252490.1"/>
    <property type="molecule type" value="Genomic_DNA"/>
</dbReference>
<protein>
    <submittedName>
        <fullName evidence="1">Uncharacterized protein</fullName>
    </submittedName>
</protein>
<dbReference type="RefSeq" id="WP_411916226.1">
    <property type="nucleotide sequence ID" value="NZ_BAAFSF010000004.1"/>
</dbReference>
<name>A0ABQ0E420_9PORP</name>
<evidence type="ECO:0000313" key="2">
    <source>
        <dbReference type="Proteomes" id="UP001628220"/>
    </source>
</evidence>